<dbReference type="InterPro" id="IPR027417">
    <property type="entry name" value="P-loop_NTPase"/>
</dbReference>
<evidence type="ECO:0000313" key="3">
    <source>
        <dbReference type="EMBL" id="SMC14018.1"/>
    </source>
</evidence>
<dbReference type="InterPro" id="IPR052754">
    <property type="entry name" value="NTPase_KAP_P-loop"/>
</dbReference>
<dbReference type="EMBL" id="FWXB01000019">
    <property type="protein sequence ID" value="SMC14018.1"/>
    <property type="molecule type" value="Genomic_DNA"/>
</dbReference>
<dbReference type="OrthoDB" id="88903at2"/>
<dbReference type="AlphaFoldDB" id="A0A1X7BWK1"/>
<proteinExistence type="predicted"/>
<dbReference type="Pfam" id="PF07693">
    <property type="entry name" value="KAP_NTPase"/>
    <property type="match status" value="1"/>
</dbReference>
<feature type="transmembrane region" description="Helical" evidence="1">
    <location>
        <begin position="624"/>
        <end position="643"/>
    </location>
</feature>
<accession>A0A1X7BWK1</accession>
<keyword evidence="1" id="KW-1133">Transmembrane helix</keyword>
<keyword evidence="4" id="KW-1185">Reference proteome</keyword>
<dbReference type="RefSeq" id="WP_139836501.1">
    <property type="nucleotide sequence ID" value="NZ_FWXB01000019.1"/>
</dbReference>
<keyword evidence="1" id="KW-0472">Membrane</keyword>
<dbReference type="InterPro" id="IPR011646">
    <property type="entry name" value="KAP_P-loop"/>
</dbReference>
<feature type="transmembrane region" description="Helical" evidence="1">
    <location>
        <begin position="663"/>
        <end position="685"/>
    </location>
</feature>
<gene>
    <name evidence="3" type="ORF">ROA7745_03880</name>
</gene>
<feature type="domain" description="KAP NTPase" evidence="2">
    <location>
        <begin position="484"/>
        <end position="936"/>
    </location>
</feature>
<dbReference type="SUPFAM" id="SSF52540">
    <property type="entry name" value="P-loop containing nucleoside triphosphate hydrolases"/>
    <property type="match status" value="1"/>
</dbReference>
<name>A0A1X7BWK1_9RHOB</name>
<dbReference type="Proteomes" id="UP000193224">
    <property type="component" value="Unassembled WGS sequence"/>
</dbReference>
<evidence type="ECO:0000313" key="4">
    <source>
        <dbReference type="Proteomes" id="UP000193224"/>
    </source>
</evidence>
<dbReference type="PANTHER" id="PTHR22674:SF6">
    <property type="entry name" value="NTPASE KAP FAMILY P-LOOP DOMAIN-CONTAINING PROTEIN 1"/>
    <property type="match status" value="1"/>
</dbReference>
<keyword evidence="1" id="KW-0812">Transmembrane</keyword>
<dbReference type="PANTHER" id="PTHR22674">
    <property type="entry name" value="NTPASE, KAP FAMILY P-LOOP DOMAIN-CONTAINING 1"/>
    <property type="match status" value="1"/>
</dbReference>
<protein>
    <submittedName>
        <fullName evidence="3">KAP family P-loop domain protein</fullName>
    </submittedName>
</protein>
<evidence type="ECO:0000259" key="2">
    <source>
        <dbReference type="Pfam" id="PF07693"/>
    </source>
</evidence>
<reference evidence="3 4" key="1">
    <citation type="submission" date="2017-03" db="EMBL/GenBank/DDBJ databases">
        <authorList>
            <person name="Afonso C.L."/>
            <person name="Miller P.J."/>
            <person name="Scott M.A."/>
            <person name="Spackman E."/>
            <person name="Goraichik I."/>
            <person name="Dimitrov K.M."/>
            <person name="Suarez D.L."/>
            <person name="Swayne D.E."/>
        </authorList>
    </citation>
    <scope>NUCLEOTIDE SEQUENCE [LARGE SCALE GENOMIC DNA]</scope>
    <source>
        <strain evidence="3 4">CECT 7745</strain>
    </source>
</reference>
<evidence type="ECO:0000256" key="1">
    <source>
        <dbReference type="SAM" id="Phobius"/>
    </source>
</evidence>
<organism evidence="3 4">
    <name type="scientific">Roseovarius aestuarii</name>
    <dbReference type="NCBI Taxonomy" id="475083"/>
    <lineage>
        <taxon>Bacteria</taxon>
        <taxon>Pseudomonadati</taxon>
        <taxon>Pseudomonadota</taxon>
        <taxon>Alphaproteobacteria</taxon>
        <taxon>Rhodobacterales</taxon>
        <taxon>Roseobacteraceae</taxon>
        <taxon>Roseovarius</taxon>
    </lineage>
</organism>
<sequence length="1055" mass="118776">MAAPSVKINNLTAFENWGKDKPDTWLNQLATRIALRGLPRVLTTFDLAESSVPLEEQKQLLLQAFRASFLIWTSAFYPNQNIGFAQKEAAEDLRKAIAKVKKHVDGKELVAGRVILIVADYVGTTDKDQLLRPALELSASLGSPARGAGEWDAIGADAEWLEGNLGNENDLSKQALWLLDVRGDSRYLTNFPLSMREPFDRFDKSKLVVNGPWYVWLKWYRGIIPNTTGDKPTSAFGERADVSIAALKRDFWNRPADDVVEELARLVESRALSEDGSVDGVGEADFDRSKSPRNAWLAQFKDGDRVAQWVSEARADTEIDWKIGNRNIDEMRPGDAVVYWRTITKGRDKGGIVGTGFINSADRILDTGGVERVKTTVVEFFDEAPVDRKEVIAQTGLNPGMWQFSLYQLPNDVAEKINSLLESHNRKGLISESISSSRPPAGEVVFVSDAPENDEDLLGRADLSFMLAARLNRIWDEMAKNPGNAGFVVHIDAPWGGGKTSFANYLVSMLNPYRFNKSLPKVLSGIHLENENFWPAKYRRPWFIVDFNAWQHQHVNPPWWCFYQAIRKQTFDAVRAKLNPDPDNSVVAKLGGRSSGWIGRHAKWLKLWMAELWWRLFQPKTRNLLGISIVTLLMAFLAIRYGLLSFDDTKNKFTWSFDSWPPLVLSAATLTLGGASAIWAFVSVISESLFPGSPASANNYSLGAGDPLERFRKHFSGFLKRLRHPIIVVVDDIDRCEPQFVVELVRGMQTILKSPRIVFLLLGDRDWIEQAFSEAHKVMQGIDVGSEHTFGGRFVEKAIQLSIILPDIPKEQRSEFVRSLLGVDYDSETSIEQLPENERKIVEDAMIKLDTTLEPSQRDRDASEVRDTIANLQSIDDELKEKVVTAIDRRTALRSAADEKVQAATRHRLEPISDLLPPNPRQIKRIINSIALFQEIARTTLRIQPDTKNWRQLVLWIILMTEWRQTFMTLATWPELVSRIHDPETQVSIAGLDNSSADEWTEAILANPDAMALLDFPSVKGAPNEWSDSRIDAAAIKRLNIIFPPTSGRTLPSSV</sequence>